<dbReference type="RefSeq" id="WP_002978604.1">
    <property type="nucleotide sequence ID" value="NZ_CP068486.1"/>
</dbReference>
<keyword evidence="5" id="KW-0547">Nucleotide-binding</keyword>
<comment type="similarity">
    <text evidence="5">Belongs to the aromatic-ring hydroxylase family. TetX subfamily.</text>
</comment>
<comment type="function">
    <text evidence="5">An FAD-requiring monooxygenase active on some tetracycline antibiotic derivatives, which leads to their inactivation. Hydroxylates carbon 11a of tetracycline and some analogs.</text>
</comment>
<keyword evidence="4 5" id="KW-0503">Monooxygenase</keyword>
<dbReference type="InterPro" id="IPR002938">
    <property type="entry name" value="FAD-bd"/>
</dbReference>
<feature type="domain" description="FAD-binding" evidence="6">
    <location>
        <begin position="7"/>
        <end position="346"/>
    </location>
</feature>
<comment type="catalytic activity">
    <reaction evidence="5">
        <text>a tetracycline + NADPH + O2 + H(+) = an 11a-hydroxytetracycline + NADP(+) + H2O</text>
        <dbReference type="Rhea" id="RHEA:61444"/>
        <dbReference type="ChEBI" id="CHEBI:15377"/>
        <dbReference type="ChEBI" id="CHEBI:15378"/>
        <dbReference type="ChEBI" id="CHEBI:15379"/>
        <dbReference type="ChEBI" id="CHEBI:57783"/>
        <dbReference type="ChEBI" id="CHEBI:58349"/>
        <dbReference type="ChEBI" id="CHEBI:144644"/>
        <dbReference type="ChEBI" id="CHEBI:144645"/>
    </reaction>
</comment>
<accession>A0A448AZQ1</accession>
<evidence type="ECO:0000256" key="1">
    <source>
        <dbReference type="ARBA" id="ARBA00022630"/>
    </source>
</evidence>
<keyword evidence="3 5" id="KW-0560">Oxidoreductase</keyword>
<feature type="binding site" evidence="5">
    <location>
        <position position="43"/>
    </location>
    <ligand>
        <name>NADPH</name>
        <dbReference type="ChEBI" id="CHEBI:57783"/>
    </ligand>
</feature>
<dbReference type="PRINTS" id="PR00420">
    <property type="entry name" value="RNGMNOXGNASE"/>
</dbReference>
<feature type="binding site" evidence="5">
    <location>
        <position position="292"/>
    </location>
    <ligand>
        <name>FAD</name>
        <dbReference type="ChEBI" id="CHEBI:57692"/>
    </ligand>
</feature>
<organism evidence="7 8">
    <name type="scientific">Chryseobacterium gleum</name>
    <name type="common">Flavobacterium gleum</name>
    <dbReference type="NCBI Taxonomy" id="250"/>
    <lineage>
        <taxon>Bacteria</taxon>
        <taxon>Pseudomonadati</taxon>
        <taxon>Bacteroidota</taxon>
        <taxon>Flavobacteriia</taxon>
        <taxon>Flavobacteriales</taxon>
        <taxon>Weeksellaceae</taxon>
        <taxon>Chryseobacterium group</taxon>
        <taxon>Chryseobacterium</taxon>
    </lineage>
</organism>
<dbReference type="Gene3D" id="3.50.50.60">
    <property type="entry name" value="FAD/NAD(P)-binding domain"/>
    <property type="match status" value="1"/>
</dbReference>
<feature type="binding site" evidence="5">
    <location>
        <position position="50"/>
    </location>
    <ligand>
        <name>FAD</name>
        <dbReference type="ChEBI" id="CHEBI:57692"/>
    </ligand>
</feature>
<comment type="domain">
    <text evidence="5">Consists of an N-terminal FAD-binding domain with a Rossman fold and a C-terminal substrate-binding domain.</text>
</comment>
<comment type="cofactor">
    <cofactor evidence="5">
        <name>FAD</name>
        <dbReference type="ChEBI" id="CHEBI:57692"/>
    </cofactor>
</comment>
<dbReference type="GO" id="GO:0004497">
    <property type="term" value="F:monooxygenase activity"/>
    <property type="evidence" value="ECO:0007669"/>
    <property type="project" value="UniProtKB-UniRule"/>
</dbReference>
<proteinExistence type="inferred from homology"/>
<dbReference type="GO" id="GO:0071949">
    <property type="term" value="F:FAD binding"/>
    <property type="evidence" value="ECO:0007669"/>
    <property type="project" value="InterPro"/>
</dbReference>
<evidence type="ECO:0000256" key="2">
    <source>
        <dbReference type="ARBA" id="ARBA00022827"/>
    </source>
</evidence>
<dbReference type="EC" id="1.14.13.-" evidence="5"/>
<evidence type="ECO:0000313" key="8">
    <source>
        <dbReference type="Proteomes" id="UP000279227"/>
    </source>
</evidence>
<keyword evidence="2 5" id="KW-0274">FAD</keyword>
<dbReference type="GO" id="GO:0046677">
    <property type="term" value="P:response to antibiotic"/>
    <property type="evidence" value="ECO:0007669"/>
    <property type="project" value="InterPro"/>
</dbReference>
<keyword evidence="5" id="KW-0963">Cytoplasm</keyword>
<dbReference type="KEGG" id="cgle:NCTC11432_01286"/>
<name>A0A448AZQ1_CHRGE</name>
<dbReference type="GeneID" id="93021571"/>
<dbReference type="PANTHER" id="PTHR46972:SF1">
    <property type="entry name" value="FAD DEPENDENT OXIDOREDUCTASE DOMAIN-CONTAINING PROTEIN"/>
    <property type="match status" value="1"/>
</dbReference>
<dbReference type="AlphaFoldDB" id="A0A448AZQ1"/>
<dbReference type="HAMAP" id="MF_00845">
    <property type="entry name" value="TetX_monooxygenase"/>
    <property type="match status" value="1"/>
</dbReference>
<reference evidence="7 8" key="1">
    <citation type="submission" date="2018-12" db="EMBL/GenBank/DDBJ databases">
        <authorList>
            <consortium name="Pathogen Informatics"/>
        </authorList>
    </citation>
    <scope>NUCLEOTIDE SEQUENCE [LARGE SCALE GENOMIC DNA]</scope>
    <source>
        <strain evidence="7 8">NCTC11432</strain>
    </source>
</reference>
<evidence type="ECO:0000259" key="6">
    <source>
        <dbReference type="Pfam" id="PF01494"/>
    </source>
</evidence>
<evidence type="ECO:0000256" key="4">
    <source>
        <dbReference type="ARBA" id="ARBA00023033"/>
    </source>
</evidence>
<dbReference type="Proteomes" id="UP000279227">
    <property type="component" value="Chromosome"/>
</dbReference>
<dbReference type="GO" id="GO:0005737">
    <property type="term" value="C:cytoplasm"/>
    <property type="evidence" value="ECO:0007669"/>
    <property type="project" value="UniProtKB-SubCell"/>
</dbReference>
<feature type="binding site" evidence="5">
    <location>
        <position position="101"/>
    </location>
    <ligand>
        <name>FAD</name>
        <dbReference type="ChEBI" id="CHEBI:57692"/>
    </ligand>
</feature>
<dbReference type="EMBL" id="LR134289">
    <property type="protein sequence ID" value="VEE05735.1"/>
    <property type="molecule type" value="Genomic_DNA"/>
</dbReference>
<protein>
    <recommendedName>
        <fullName evidence="5">Flavin-dependent monooxygenase</fullName>
    </recommendedName>
    <alternativeName>
        <fullName evidence="5">TetX monooxygenase</fullName>
        <shortName evidence="5">TetX</shortName>
        <ecNumber evidence="5">1.14.13.-</ecNumber>
    </alternativeName>
</protein>
<dbReference type="Pfam" id="PF01494">
    <property type="entry name" value="FAD_binding_3"/>
    <property type="match status" value="1"/>
</dbReference>
<evidence type="ECO:0000313" key="7">
    <source>
        <dbReference type="EMBL" id="VEE05735.1"/>
    </source>
</evidence>
<dbReference type="OrthoDB" id="9782160at2"/>
<sequence>MLLQDKKVAVIGAGPVGLTFARLLQQEGVNVSVYERDINQYARIKGGTLDLLKDMGQAVFEKAGLLAAYFDNARPTARRIADIHGNVVQTLPISDNPEIDRNDLRRILLESLHPQTVIWDRKFISIEKKEGTFLLHFENDITETADLVVGANGIMSRLRKEMTEVPARYTGTITITGEVLDYASQCPNFKNICADDKIIAKDDRIFFLSQPKTNGELYYYVCFRQPESWLKSHNLNLNDNQQIAAFLSSLCYEWDGAYKELFAATSEFTLLPMYQVPLENWHNHSHITLMGDAAHGMPPYAGVGVNTGLLDALHLAENLTNREFESIQAAIDDYERQMFAYASEAQQQTASNEAALFPKE</sequence>
<keyword evidence="5" id="KW-0521">NADP</keyword>
<dbReference type="InterPro" id="IPR043683">
    <property type="entry name" value="TetX_monooxygenase"/>
</dbReference>
<dbReference type="PANTHER" id="PTHR46972">
    <property type="entry name" value="MONOOXYGENASE ASQM-RELATED"/>
    <property type="match status" value="1"/>
</dbReference>
<dbReference type="InterPro" id="IPR036188">
    <property type="entry name" value="FAD/NAD-bd_sf"/>
</dbReference>
<evidence type="ECO:0000256" key="3">
    <source>
        <dbReference type="ARBA" id="ARBA00023002"/>
    </source>
</evidence>
<keyword evidence="1 5" id="KW-0285">Flavoprotein</keyword>
<gene>
    <name evidence="7" type="ORF">NCTC11432_01286</name>
</gene>
<dbReference type="STRING" id="525257.HMPREF0204_13187"/>
<comment type="subcellular location">
    <subcellularLocation>
        <location evidence="5">Cytoplasm</location>
    </subcellularLocation>
</comment>
<evidence type="ECO:0000256" key="5">
    <source>
        <dbReference type="HAMAP-Rule" id="MF_00845"/>
    </source>
</evidence>
<dbReference type="SUPFAM" id="SSF51905">
    <property type="entry name" value="FAD/NAD(P)-binding domain"/>
    <property type="match status" value="1"/>
</dbReference>
<comment type="subunit">
    <text evidence="5">Monomer.</text>
</comment>